<evidence type="ECO:0000256" key="4">
    <source>
        <dbReference type="ARBA" id="ARBA00022694"/>
    </source>
</evidence>
<evidence type="ECO:0000313" key="8">
    <source>
        <dbReference type="Proteomes" id="UP000186601"/>
    </source>
</evidence>
<evidence type="ECO:0000256" key="3">
    <source>
        <dbReference type="ARBA" id="ARBA00012787"/>
    </source>
</evidence>
<dbReference type="PANTHER" id="PTHR13767:SF2">
    <property type="entry name" value="PSEUDOURIDYLATE SYNTHASE TRUB1"/>
    <property type="match status" value="1"/>
</dbReference>
<keyword evidence="8" id="KW-1185">Reference proteome</keyword>
<dbReference type="GO" id="GO:0005634">
    <property type="term" value="C:nucleus"/>
    <property type="evidence" value="ECO:0007669"/>
    <property type="project" value="TreeGrafter"/>
</dbReference>
<comment type="similarity">
    <text evidence="2">Belongs to the pseudouridine synthase TruB family.</text>
</comment>
<reference evidence="7 8" key="1">
    <citation type="submission" date="2018-02" db="EMBL/GenBank/DDBJ databases">
        <title>Genome sequence of the basidiomycete white-rot fungus Phlebia centrifuga.</title>
        <authorList>
            <person name="Granchi Z."/>
            <person name="Peng M."/>
            <person name="de Vries R.P."/>
            <person name="Hilden K."/>
            <person name="Makela M.R."/>
            <person name="Grigoriev I."/>
            <person name="Riley R."/>
        </authorList>
    </citation>
    <scope>NUCLEOTIDE SEQUENCE [LARGE SCALE GENOMIC DNA]</scope>
    <source>
        <strain evidence="7 8">FBCC195</strain>
    </source>
</reference>
<protein>
    <recommendedName>
        <fullName evidence="3">tRNA pseudouridine(55) synthase</fullName>
        <ecNumber evidence="3">5.4.99.25</ecNumber>
    </recommendedName>
</protein>
<keyword evidence="4" id="KW-0819">tRNA processing</keyword>
<dbReference type="Gene3D" id="3.30.2350.10">
    <property type="entry name" value="Pseudouridine synthase"/>
    <property type="match status" value="1"/>
</dbReference>
<sequence>MPKVASSLPLSGLFALAKPSGPISMSLVNQMKPLIMNTRLFVEASKLDNSQTQQKQKKGRFSRNAVKIGQGGTLDPLADGVLVIGIGKGTKHLTSLLDCVKEYRTTALLGCETDTYDSEGSQVRVAPWKHVTREQVENALEQFRGEIKQAPPIFSALKMDGKHLYDYARQGIPLPRPIEKRPVTVHSLEIIEWKGSDHDFRFPEKKFTEEQKQAVARAMNGIKDQVRVDDEPETEVDNAPNVAPTAFVLKMKVSGGTYVRSIVHDLGHAVGSAAHVVTLTRSRQGRFALEPTGKDDIGCVAWEVFAKAAENPGEPDADGWLEWERKVLDKLEIVEGKEQSGK</sequence>
<name>A0A2R6NMT9_9APHY</name>
<evidence type="ECO:0000256" key="2">
    <source>
        <dbReference type="ARBA" id="ARBA00008999"/>
    </source>
</evidence>
<evidence type="ECO:0000256" key="5">
    <source>
        <dbReference type="ARBA" id="ARBA00023235"/>
    </source>
</evidence>
<accession>A0A2R6NMT9</accession>
<dbReference type="PANTHER" id="PTHR13767">
    <property type="entry name" value="TRNA-PSEUDOURIDINE SYNTHASE"/>
    <property type="match status" value="1"/>
</dbReference>
<keyword evidence="5" id="KW-0413">Isomerase</keyword>
<dbReference type="HAMAP" id="MF_01080">
    <property type="entry name" value="TruB_bact"/>
    <property type="match status" value="1"/>
</dbReference>
<evidence type="ECO:0000313" key="7">
    <source>
        <dbReference type="EMBL" id="PSR73707.1"/>
    </source>
</evidence>
<dbReference type="EMBL" id="MLYV02001068">
    <property type="protein sequence ID" value="PSR73707.1"/>
    <property type="molecule type" value="Genomic_DNA"/>
</dbReference>
<dbReference type="AlphaFoldDB" id="A0A2R6NMT9"/>
<dbReference type="GO" id="GO:0006400">
    <property type="term" value="P:tRNA modification"/>
    <property type="evidence" value="ECO:0007669"/>
    <property type="project" value="TreeGrafter"/>
</dbReference>
<dbReference type="GO" id="GO:1990481">
    <property type="term" value="P:mRNA pseudouridine synthesis"/>
    <property type="evidence" value="ECO:0007669"/>
    <property type="project" value="TreeGrafter"/>
</dbReference>
<feature type="domain" description="Pseudouridine synthase II N-terminal" evidence="6">
    <location>
        <begin position="64"/>
        <end position="202"/>
    </location>
</feature>
<dbReference type="Pfam" id="PF01509">
    <property type="entry name" value="TruB_N"/>
    <property type="match status" value="1"/>
</dbReference>
<proteinExistence type="inferred from homology"/>
<dbReference type="NCBIfam" id="TIGR00431">
    <property type="entry name" value="TruB"/>
    <property type="match status" value="1"/>
</dbReference>
<dbReference type="InterPro" id="IPR002501">
    <property type="entry name" value="PsdUridine_synth_N"/>
</dbReference>
<dbReference type="InterPro" id="IPR020103">
    <property type="entry name" value="PsdUridine_synth_cat_dom_sf"/>
</dbReference>
<dbReference type="GO" id="GO:0003723">
    <property type="term" value="F:RNA binding"/>
    <property type="evidence" value="ECO:0007669"/>
    <property type="project" value="InterPro"/>
</dbReference>
<evidence type="ECO:0000259" key="6">
    <source>
        <dbReference type="Pfam" id="PF01509"/>
    </source>
</evidence>
<gene>
    <name evidence="7" type="ORF">PHLCEN_2v10447</name>
</gene>
<dbReference type="SUPFAM" id="SSF55120">
    <property type="entry name" value="Pseudouridine synthase"/>
    <property type="match status" value="1"/>
</dbReference>
<dbReference type="Proteomes" id="UP000186601">
    <property type="component" value="Unassembled WGS sequence"/>
</dbReference>
<dbReference type="STRING" id="98765.A0A2R6NMT9"/>
<evidence type="ECO:0000256" key="1">
    <source>
        <dbReference type="ARBA" id="ARBA00001166"/>
    </source>
</evidence>
<comment type="catalytic activity">
    <reaction evidence="1">
        <text>a uridine in mRNA = a pseudouridine in mRNA</text>
        <dbReference type="Rhea" id="RHEA:56644"/>
        <dbReference type="Rhea" id="RHEA-COMP:14658"/>
        <dbReference type="Rhea" id="RHEA-COMP:14659"/>
        <dbReference type="ChEBI" id="CHEBI:65314"/>
        <dbReference type="ChEBI" id="CHEBI:65315"/>
    </reaction>
</comment>
<dbReference type="EC" id="5.4.99.25" evidence="3"/>
<organism evidence="7 8">
    <name type="scientific">Hermanssonia centrifuga</name>
    <dbReference type="NCBI Taxonomy" id="98765"/>
    <lineage>
        <taxon>Eukaryota</taxon>
        <taxon>Fungi</taxon>
        <taxon>Dikarya</taxon>
        <taxon>Basidiomycota</taxon>
        <taxon>Agaricomycotina</taxon>
        <taxon>Agaricomycetes</taxon>
        <taxon>Polyporales</taxon>
        <taxon>Meruliaceae</taxon>
        <taxon>Hermanssonia</taxon>
    </lineage>
</organism>
<dbReference type="OrthoDB" id="9995526at2759"/>
<comment type="caution">
    <text evidence="7">The sequence shown here is derived from an EMBL/GenBank/DDBJ whole genome shotgun (WGS) entry which is preliminary data.</text>
</comment>
<dbReference type="GO" id="GO:0160148">
    <property type="term" value="F:tRNA pseudouridine(55) synthase activity"/>
    <property type="evidence" value="ECO:0007669"/>
    <property type="project" value="UniProtKB-EC"/>
</dbReference>
<dbReference type="InterPro" id="IPR014780">
    <property type="entry name" value="tRNA_psdUridine_synth_TruB"/>
</dbReference>